<dbReference type="Proteomes" id="UP000886501">
    <property type="component" value="Unassembled WGS sequence"/>
</dbReference>
<proteinExistence type="predicted"/>
<sequence>MSNLLAFPFKKTFVIPVVQTARKYIQDNLPDSNPDAFKWDFKEWETLRKRTLSDVIHVDLVQHFLDYHAQLLFILTKFPADIGLEVPYSPAFATSNTIPISLKNLVYERCGVLFNLASLYSQIAYSEDRSNPEGLKVASKYYQQAAGTLKYLETSVLPRLHQSLNDAEPPLEFTSAFVRSLELLMLGQAQECAWQLVLTRPNSSNSIIARLSAQASIYYDQATSSIQEASPSIKHIFPSNWLAHIQSKALHFDAAAQYRKANEELENRRYGQEIGRLQSARKKAKEGAGIARKGGVSASVLNDLNSLLSTVESDIKRAERDNNLIYHQVPPSLTSLQPIPPAPMVASDVPSAFTDPQSVIQSEAVIFGELLPWGVRKAICIYNHRKDSFISDEIVAHADDLTKDIDAMTKTLNLPAVLDALEKPISLPPSLLAKAREIRGHDTPSLIERSLDVIEELSSQNSSTLDEAIGILDDEAEEDEDFRENHELKRLQSYEANSDLVAKHSRYLKVLEQASESDKQVWGKWDEWKENIEQLNWDEDTLEASVPSTTIVPGGNPSNVNQETRRCARDLRTLLERLEDLKSSRAQTVQRARFAAEADDITSRVLREAAGVAQWAEVQPTMFEDTFEKEIGKYEKFKSALEEGETTQKELLAQLKERNKALITSRQDDPTVKQREHAIQSLELAYHKCKEVEANLAEGTKFHRDFSVLLKSFKDECQQWANQRSSELEFITRSMASVTLGKSHEETEDNVLPTPMSPNRELPPPKLRGVDLPPLGSDAWEEVAPPPPPPGTHRLVTRSTARGGR</sequence>
<evidence type="ECO:0000313" key="1">
    <source>
        <dbReference type="EMBL" id="KAF9645977.1"/>
    </source>
</evidence>
<keyword evidence="2" id="KW-1185">Reference proteome</keyword>
<dbReference type="EMBL" id="MU118071">
    <property type="protein sequence ID" value="KAF9645977.1"/>
    <property type="molecule type" value="Genomic_DNA"/>
</dbReference>
<protein>
    <submittedName>
        <fullName evidence="1">BRO1-domain-containing protein</fullName>
    </submittedName>
</protein>
<organism evidence="1 2">
    <name type="scientific">Thelephora ganbajun</name>
    <name type="common">Ganba fungus</name>
    <dbReference type="NCBI Taxonomy" id="370292"/>
    <lineage>
        <taxon>Eukaryota</taxon>
        <taxon>Fungi</taxon>
        <taxon>Dikarya</taxon>
        <taxon>Basidiomycota</taxon>
        <taxon>Agaricomycotina</taxon>
        <taxon>Agaricomycetes</taxon>
        <taxon>Thelephorales</taxon>
        <taxon>Thelephoraceae</taxon>
        <taxon>Thelephora</taxon>
    </lineage>
</organism>
<reference evidence="1" key="1">
    <citation type="submission" date="2019-10" db="EMBL/GenBank/DDBJ databases">
        <authorList>
            <consortium name="DOE Joint Genome Institute"/>
            <person name="Kuo A."/>
            <person name="Miyauchi S."/>
            <person name="Kiss E."/>
            <person name="Drula E."/>
            <person name="Kohler A."/>
            <person name="Sanchez-Garcia M."/>
            <person name="Andreopoulos B."/>
            <person name="Barry K.W."/>
            <person name="Bonito G."/>
            <person name="Buee M."/>
            <person name="Carver A."/>
            <person name="Chen C."/>
            <person name="Cichocki N."/>
            <person name="Clum A."/>
            <person name="Culley D."/>
            <person name="Crous P.W."/>
            <person name="Fauchery L."/>
            <person name="Girlanda M."/>
            <person name="Hayes R."/>
            <person name="Keri Z."/>
            <person name="Labutti K."/>
            <person name="Lipzen A."/>
            <person name="Lombard V."/>
            <person name="Magnuson J."/>
            <person name="Maillard F."/>
            <person name="Morin E."/>
            <person name="Murat C."/>
            <person name="Nolan M."/>
            <person name="Ohm R."/>
            <person name="Pangilinan J."/>
            <person name="Pereira M."/>
            <person name="Perotto S."/>
            <person name="Peter M."/>
            <person name="Riley R."/>
            <person name="Sitrit Y."/>
            <person name="Stielow B."/>
            <person name="Szollosi G."/>
            <person name="Zifcakova L."/>
            <person name="Stursova M."/>
            <person name="Spatafora J.W."/>
            <person name="Tedersoo L."/>
            <person name="Vaario L.-M."/>
            <person name="Yamada A."/>
            <person name="Yan M."/>
            <person name="Wang P."/>
            <person name="Xu J."/>
            <person name="Bruns T."/>
            <person name="Baldrian P."/>
            <person name="Vilgalys R."/>
            <person name="Henrissat B."/>
            <person name="Grigoriev I.V."/>
            <person name="Hibbett D."/>
            <person name="Nagy L.G."/>
            <person name="Martin F.M."/>
        </authorList>
    </citation>
    <scope>NUCLEOTIDE SEQUENCE</scope>
    <source>
        <strain evidence="1">P2</strain>
    </source>
</reference>
<evidence type="ECO:0000313" key="2">
    <source>
        <dbReference type="Proteomes" id="UP000886501"/>
    </source>
</evidence>
<gene>
    <name evidence="1" type="ORF">BDM02DRAFT_3148188</name>
</gene>
<name>A0ACB6Z8X4_THEGA</name>
<comment type="caution">
    <text evidence="1">The sequence shown here is derived from an EMBL/GenBank/DDBJ whole genome shotgun (WGS) entry which is preliminary data.</text>
</comment>
<reference evidence="1" key="2">
    <citation type="journal article" date="2020" name="Nat. Commun.">
        <title>Large-scale genome sequencing of mycorrhizal fungi provides insights into the early evolution of symbiotic traits.</title>
        <authorList>
            <person name="Miyauchi S."/>
            <person name="Kiss E."/>
            <person name="Kuo A."/>
            <person name="Drula E."/>
            <person name="Kohler A."/>
            <person name="Sanchez-Garcia M."/>
            <person name="Morin E."/>
            <person name="Andreopoulos B."/>
            <person name="Barry K.W."/>
            <person name="Bonito G."/>
            <person name="Buee M."/>
            <person name="Carver A."/>
            <person name="Chen C."/>
            <person name="Cichocki N."/>
            <person name="Clum A."/>
            <person name="Culley D."/>
            <person name="Crous P.W."/>
            <person name="Fauchery L."/>
            <person name="Girlanda M."/>
            <person name="Hayes R.D."/>
            <person name="Keri Z."/>
            <person name="LaButti K."/>
            <person name="Lipzen A."/>
            <person name="Lombard V."/>
            <person name="Magnuson J."/>
            <person name="Maillard F."/>
            <person name="Murat C."/>
            <person name="Nolan M."/>
            <person name="Ohm R.A."/>
            <person name="Pangilinan J."/>
            <person name="Pereira M.F."/>
            <person name="Perotto S."/>
            <person name="Peter M."/>
            <person name="Pfister S."/>
            <person name="Riley R."/>
            <person name="Sitrit Y."/>
            <person name="Stielow J.B."/>
            <person name="Szollosi G."/>
            <person name="Zifcakova L."/>
            <person name="Stursova M."/>
            <person name="Spatafora J.W."/>
            <person name="Tedersoo L."/>
            <person name="Vaario L.M."/>
            <person name="Yamada A."/>
            <person name="Yan M."/>
            <person name="Wang P."/>
            <person name="Xu J."/>
            <person name="Bruns T."/>
            <person name="Baldrian P."/>
            <person name="Vilgalys R."/>
            <person name="Dunand C."/>
            <person name="Henrissat B."/>
            <person name="Grigoriev I.V."/>
            <person name="Hibbett D."/>
            <person name="Nagy L.G."/>
            <person name="Martin F.M."/>
        </authorList>
    </citation>
    <scope>NUCLEOTIDE SEQUENCE</scope>
    <source>
        <strain evidence="1">P2</strain>
    </source>
</reference>
<accession>A0ACB6Z8X4</accession>